<evidence type="ECO:0000259" key="4">
    <source>
        <dbReference type="Pfam" id="PF13649"/>
    </source>
</evidence>
<keyword evidence="3" id="KW-0949">S-adenosyl-L-methionine</keyword>
<gene>
    <name evidence="5" type="ORF">GCM10022419_047380</name>
</gene>
<dbReference type="InterPro" id="IPR041698">
    <property type="entry name" value="Methyltransf_25"/>
</dbReference>
<keyword evidence="6" id="KW-1185">Reference proteome</keyword>
<keyword evidence="2" id="KW-0808">Transferase</keyword>
<reference evidence="6" key="1">
    <citation type="journal article" date="2019" name="Int. J. Syst. Evol. Microbiol.">
        <title>The Global Catalogue of Microorganisms (GCM) 10K type strain sequencing project: providing services to taxonomists for standard genome sequencing and annotation.</title>
        <authorList>
            <consortium name="The Broad Institute Genomics Platform"/>
            <consortium name="The Broad Institute Genome Sequencing Center for Infectious Disease"/>
            <person name="Wu L."/>
            <person name="Ma J."/>
        </authorList>
    </citation>
    <scope>NUCLEOTIDE SEQUENCE [LARGE SCALE GENOMIC DNA]</scope>
    <source>
        <strain evidence="6">JCM 17326</strain>
    </source>
</reference>
<organism evidence="5 6">
    <name type="scientific">Nonomuraea rosea</name>
    <dbReference type="NCBI Taxonomy" id="638574"/>
    <lineage>
        <taxon>Bacteria</taxon>
        <taxon>Bacillati</taxon>
        <taxon>Actinomycetota</taxon>
        <taxon>Actinomycetes</taxon>
        <taxon>Streptosporangiales</taxon>
        <taxon>Streptosporangiaceae</taxon>
        <taxon>Nonomuraea</taxon>
    </lineage>
</organism>
<evidence type="ECO:0000313" key="5">
    <source>
        <dbReference type="EMBL" id="GAA3561254.1"/>
    </source>
</evidence>
<dbReference type="InterPro" id="IPR029063">
    <property type="entry name" value="SAM-dependent_MTases_sf"/>
</dbReference>
<dbReference type="CDD" id="cd02440">
    <property type="entry name" value="AdoMet_MTases"/>
    <property type="match status" value="1"/>
</dbReference>
<comment type="caution">
    <text evidence="5">The sequence shown here is derived from an EMBL/GenBank/DDBJ whole genome shotgun (WGS) entry which is preliminary data.</text>
</comment>
<sequence length="228" mass="25251">MIDLLRRRRRTAAGLRWYHFVYRLIYRLRLTVWQRPAPPADLIRLVEGPSAPAPKRALDLGCGTGTDAIYLATHGWDVTAIDMVPKALAAARRNATAAGVAPRFVQGDVTRLRDLGVGDGYTLLVDFGCLHTLPEDRRPAYVTCVSYAAAPGAILLLYGFSRPPKAAPMHPGLTLDEVRQRFTPAGWQLLGAERTSAEALGIGVRRADGRFELWRYQLQRGRHGGARR</sequence>
<evidence type="ECO:0000256" key="3">
    <source>
        <dbReference type="ARBA" id="ARBA00022691"/>
    </source>
</evidence>
<dbReference type="RefSeq" id="WP_345564835.1">
    <property type="nucleotide sequence ID" value="NZ_BAABDQ010000009.1"/>
</dbReference>
<dbReference type="SUPFAM" id="SSF53335">
    <property type="entry name" value="S-adenosyl-L-methionine-dependent methyltransferases"/>
    <property type="match status" value="1"/>
</dbReference>
<accession>A0ABP6X4T0</accession>
<dbReference type="PANTHER" id="PTHR43464:SF19">
    <property type="entry name" value="UBIQUINONE BIOSYNTHESIS O-METHYLTRANSFERASE, MITOCHONDRIAL"/>
    <property type="match status" value="1"/>
</dbReference>
<dbReference type="Gene3D" id="3.40.50.150">
    <property type="entry name" value="Vaccinia Virus protein VP39"/>
    <property type="match status" value="1"/>
</dbReference>
<proteinExistence type="predicted"/>
<dbReference type="PANTHER" id="PTHR43464">
    <property type="entry name" value="METHYLTRANSFERASE"/>
    <property type="match status" value="1"/>
</dbReference>
<evidence type="ECO:0000256" key="1">
    <source>
        <dbReference type="ARBA" id="ARBA00022603"/>
    </source>
</evidence>
<name>A0ABP6X4T0_9ACTN</name>
<feature type="domain" description="Methyltransferase" evidence="4">
    <location>
        <begin position="58"/>
        <end position="150"/>
    </location>
</feature>
<dbReference type="Proteomes" id="UP001500630">
    <property type="component" value="Unassembled WGS sequence"/>
</dbReference>
<evidence type="ECO:0000313" key="6">
    <source>
        <dbReference type="Proteomes" id="UP001500630"/>
    </source>
</evidence>
<protein>
    <recommendedName>
        <fullName evidence="4">Methyltransferase domain-containing protein</fullName>
    </recommendedName>
</protein>
<keyword evidence="1" id="KW-0489">Methyltransferase</keyword>
<dbReference type="Pfam" id="PF13649">
    <property type="entry name" value="Methyltransf_25"/>
    <property type="match status" value="1"/>
</dbReference>
<dbReference type="EMBL" id="BAABDQ010000009">
    <property type="protein sequence ID" value="GAA3561254.1"/>
    <property type="molecule type" value="Genomic_DNA"/>
</dbReference>
<evidence type="ECO:0000256" key="2">
    <source>
        <dbReference type="ARBA" id="ARBA00022679"/>
    </source>
</evidence>